<evidence type="ECO:0000256" key="6">
    <source>
        <dbReference type="SAM" id="MobiDB-lite"/>
    </source>
</evidence>
<evidence type="ECO:0000256" key="7">
    <source>
        <dbReference type="SAM" id="Phobius"/>
    </source>
</evidence>
<protein>
    <recommendedName>
        <fullName evidence="8">Rhodopsin domain-containing protein</fullName>
    </recommendedName>
</protein>
<feature type="region of interest" description="Disordered" evidence="6">
    <location>
        <begin position="310"/>
        <end position="362"/>
    </location>
</feature>
<feature type="transmembrane region" description="Helical" evidence="7">
    <location>
        <begin position="115"/>
        <end position="133"/>
    </location>
</feature>
<dbReference type="EMBL" id="KZ805326">
    <property type="protein sequence ID" value="PVI03955.1"/>
    <property type="molecule type" value="Genomic_DNA"/>
</dbReference>
<evidence type="ECO:0000313" key="9">
    <source>
        <dbReference type="EMBL" id="PVI03955.1"/>
    </source>
</evidence>
<dbReference type="Pfam" id="PF20684">
    <property type="entry name" value="Fung_rhodopsin"/>
    <property type="match status" value="1"/>
</dbReference>
<feature type="transmembrane region" description="Helical" evidence="7">
    <location>
        <begin position="65"/>
        <end position="85"/>
    </location>
</feature>
<dbReference type="OrthoDB" id="444631at2759"/>
<proteinExistence type="inferred from homology"/>
<accession>A0A2V1E3E1</accession>
<feature type="domain" description="Rhodopsin" evidence="8">
    <location>
        <begin position="49"/>
        <end position="290"/>
    </location>
</feature>
<evidence type="ECO:0000259" key="8">
    <source>
        <dbReference type="Pfam" id="PF20684"/>
    </source>
</evidence>
<feature type="compositionally biased region" description="Polar residues" evidence="6">
    <location>
        <begin position="342"/>
        <end position="352"/>
    </location>
</feature>
<keyword evidence="3 7" id="KW-1133">Transmembrane helix</keyword>
<feature type="transmembrane region" description="Helical" evidence="7">
    <location>
        <begin position="145"/>
        <end position="166"/>
    </location>
</feature>
<comment type="subcellular location">
    <subcellularLocation>
        <location evidence="1">Membrane</location>
        <topology evidence="1">Multi-pass membrane protein</topology>
    </subcellularLocation>
</comment>
<organism evidence="9 10">
    <name type="scientific">Periconia macrospinosa</name>
    <dbReference type="NCBI Taxonomy" id="97972"/>
    <lineage>
        <taxon>Eukaryota</taxon>
        <taxon>Fungi</taxon>
        <taxon>Dikarya</taxon>
        <taxon>Ascomycota</taxon>
        <taxon>Pezizomycotina</taxon>
        <taxon>Dothideomycetes</taxon>
        <taxon>Pleosporomycetidae</taxon>
        <taxon>Pleosporales</taxon>
        <taxon>Massarineae</taxon>
        <taxon>Periconiaceae</taxon>
        <taxon>Periconia</taxon>
    </lineage>
</organism>
<evidence type="ECO:0000256" key="1">
    <source>
        <dbReference type="ARBA" id="ARBA00004141"/>
    </source>
</evidence>
<sequence>MAPAPETIVGALPPPPGVTPNFDNPESIAYRVIVASVVGPVITIPICVLRLYTKHYLLRLVGYDDYAIVMATLLALGFSIVTSYHTTNGLGRHIWDVPADNFYELMKIGDIAGPIFYNLSTLFTKVSLCLFYLRLSPYKSFQIATCVVMVISIGYSLITAFGFAWVCQPIEKFWDFSNTTGKCINLNAFFLATGCINAATDLALLILPIFLIKVLHLPWTRKIGVALILMTGSFVFVVSLIRVRIIIKCMATIPTDGTWTMVANFIWILIEMWLGIICACLPSLYTFFRRYFPAIRGHGAEAAAPFPAVKDPNSNRLNQGIQPNGPESGYHTGEVSDFSLGTIDSPQANSHPPKTDDQVSSVRAVASDKSLLSSALKDGH</sequence>
<name>A0A2V1E3E1_9PLEO</name>
<evidence type="ECO:0000313" key="10">
    <source>
        <dbReference type="Proteomes" id="UP000244855"/>
    </source>
</evidence>
<feature type="transmembrane region" description="Helical" evidence="7">
    <location>
        <begin position="265"/>
        <end position="288"/>
    </location>
</feature>
<evidence type="ECO:0000256" key="4">
    <source>
        <dbReference type="ARBA" id="ARBA00023136"/>
    </source>
</evidence>
<keyword evidence="10" id="KW-1185">Reference proteome</keyword>
<evidence type="ECO:0000256" key="5">
    <source>
        <dbReference type="ARBA" id="ARBA00038359"/>
    </source>
</evidence>
<keyword evidence="2 7" id="KW-0812">Transmembrane</keyword>
<feature type="compositionally biased region" description="Polar residues" evidence="6">
    <location>
        <begin position="312"/>
        <end position="322"/>
    </location>
</feature>
<feature type="transmembrane region" description="Helical" evidence="7">
    <location>
        <begin position="223"/>
        <end position="245"/>
    </location>
</feature>
<evidence type="ECO:0000256" key="2">
    <source>
        <dbReference type="ARBA" id="ARBA00022692"/>
    </source>
</evidence>
<gene>
    <name evidence="9" type="ORF">DM02DRAFT_695096</name>
</gene>
<feature type="transmembrane region" description="Helical" evidence="7">
    <location>
        <begin position="186"/>
        <end position="211"/>
    </location>
</feature>
<comment type="similarity">
    <text evidence="5">Belongs to the SAT4 family.</text>
</comment>
<dbReference type="InterPro" id="IPR049326">
    <property type="entry name" value="Rhodopsin_dom_fungi"/>
</dbReference>
<dbReference type="GO" id="GO:0016020">
    <property type="term" value="C:membrane"/>
    <property type="evidence" value="ECO:0007669"/>
    <property type="project" value="UniProtKB-SubCell"/>
</dbReference>
<feature type="transmembrane region" description="Helical" evidence="7">
    <location>
        <begin position="28"/>
        <end position="53"/>
    </location>
</feature>
<dbReference type="Proteomes" id="UP000244855">
    <property type="component" value="Unassembled WGS sequence"/>
</dbReference>
<dbReference type="AlphaFoldDB" id="A0A2V1E3E1"/>
<dbReference type="STRING" id="97972.A0A2V1E3E1"/>
<reference evidence="9 10" key="1">
    <citation type="journal article" date="2018" name="Sci. Rep.">
        <title>Comparative genomics provides insights into the lifestyle and reveals functional heterogeneity of dark septate endophytic fungi.</title>
        <authorList>
            <person name="Knapp D.G."/>
            <person name="Nemeth J.B."/>
            <person name="Barry K."/>
            <person name="Hainaut M."/>
            <person name="Henrissat B."/>
            <person name="Johnson J."/>
            <person name="Kuo A."/>
            <person name="Lim J.H.P."/>
            <person name="Lipzen A."/>
            <person name="Nolan M."/>
            <person name="Ohm R.A."/>
            <person name="Tamas L."/>
            <person name="Grigoriev I.V."/>
            <person name="Spatafora J.W."/>
            <person name="Nagy L.G."/>
            <person name="Kovacs G.M."/>
        </authorList>
    </citation>
    <scope>NUCLEOTIDE SEQUENCE [LARGE SCALE GENOMIC DNA]</scope>
    <source>
        <strain evidence="9 10">DSE2036</strain>
    </source>
</reference>
<evidence type="ECO:0000256" key="3">
    <source>
        <dbReference type="ARBA" id="ARBA00022989"/>
    </source>
</evidence>
<keyword evidence="4 7" id="KW-0472">Membrane</keyword>
<dbReference type="PANTHER" id="PTHR33048:SF47">
    <property type="entry name" value="INTEGRAL MEMBRANE PROTEIN-RELATED"/>
    <property type="match status" value="1"/>
</dbReference>
<dbReference type="InterPro" id="IPR052337">
    <property type="entry name" value="SAT4-like"/>
</dbReference>
<dbReference type="PANTHER" id="PTHR33048">
    <property type="entry name" value="PTH11-LIKE INTEGRAL MEMBRANE PROTEIN (AFU_ORTHOLOGUE AFUA_5G11245)"/>
    <property type="match status" value="1"/>
</dbReference>